<keyword evidence="3" id="KW-1185">Reference proteome</keyword>
<feature type="domain" description="Ribbon-helix-helix protein CopG" evidence="1">
    <location>
        <begin position="3"/>
        <end position="36"/>
    </location>
</feature>
<dbReference type="RefSeq" id="WP_281840231.1">
    <property type="nucleotide sequence ID" value="NZ_BROH01000001.1"/>
</dbReference>
<dbReference type="EMBL" id="BROH01000001">
    <property type="protein sequence ID" value="GKY86264.1"/>
    <property type="molecule type" value="Genomic_DNA"/>
</dbReference>
<comment type="caution">
    <text evidence="2">The sequence shown here is derived from an EMBL/GenBank/DDBJ whole genome shotgun (WGS) entry which is preliminary data.</text>
</comment>
<protein>
    <recommendedName>
        <fullName evidence="1">Ribbon-helix-helix protein CopG domain-containing protein</fullName>
    </recommendedName>
</protein>
<organism evidence="2 3">
    <name type="scientific">Sinisalibacter aestuarii</name>
    <dbReference type="NCBI Taxonomy" id="2949426"/>
    <lineage>
        <taxon>Bacteria</taxon>
        <taxon>Pseudomonadati</taxon>
        <taxon>Pseudomonadota</taxon>
        <taxon>Alphaproteobacteria</taxon>
        <taxon>Rhodobacterales</taxon>
        <taxon>Roseobacteraceae</taxon>
        <taxon>Sinisalibacter</taxon>
    </lineage>
</organism>
<evidence type="ECO:0000259" key="1">
    <source>
        <dbReference type="Pfam" id="PF01402"/>
    </source>
</evidence>
<dbReference type="Proteomes" id="UP001144205">
    <property type="component" value="Unassembled WGS sequence"/>
</dbReference>
<dbReference type="InterPro" id="IPR002145">
    <property type="entry name" value="CopG"/>
</dbReference>
<name>A0ABQ5LML7_9RHOB</name>
<sequence>MESVTFKLPQSMLARLDQIARGEDVSVGQIIRLAIERDFHRRDGFARHPRTAEDLLAPIRARVRDDFIEAGGWRDLRARLIERGCSLREAGGGLALHDAITGRFLCRTSEIGFGYPTLMRRFAAPFPGHSQTALLDRMKEAAMKG</sequence>
<accession>A0ABQ5LML7</accession>
<reference evidence="2" key="1">
    <citation type="journal article" date="2023" name="Int. J. Syst. Evol. Microbiol.">
        <title>Sinisalibacter aestuarii sp. nov., isolated from estuarine sediment of the Arakawa River.</title>
        <authorList>
            <person name="Arafat S.T."/>
            <person name="Hirano S."/>
            <person name="Sato A."/>
            <person name="Takeuchi K."/>
            <person name="Yasuda T."/>
            <person name="Terahara T."/>
            <person name="Hamada M."/>
            <person name="Kobayashi T."/>
        </authorList>
    </citation>
    <scope>NUCLEOTIDE SEQUENCE</scope>
    <source>
        <strain evidence="2">B-399</strain>
    </source>
</reference>
<dbReference type="Pfam" id="PF01402">
    <property type="entry name" value="RHH_1"/>
    <property type="match status" value="1"/>
</dbReference>
<dbReference type="SUPFAM" id="SSF47598">
    <property type="entry name" value="Ribbon-helix-helix"/>
    <property type="match status" value="1"/>
</dbReference>
<evidence type="ECO:0000313" key="3">
    <source>
        <dbReference type="Proteomes" id="UP001144205"/>
    </source>
</evidence>
<gene>
    <name evidence="2" type="ORF">STA1M1_01330</name>
</gene>
<evidence type="ECO:0000313" key="2">
    <source>
        <dbReference type="EMBL" id="GKY86264.1"/>
    </source>
</evidence>
<dbReference type="InterPro" id="IPR010985">
    <property type="entry name" value="Ribbon_hlx_hlx"/>
</dbReference>
<proteinExistence type="predicted"/>